<gene>
    <name evidence="2" type="ORF">F904_03838</name>
</gene>
<evidence type="ECO:0000313" key="2">
    <source>
        <dbReference type="EMBL" id="ENW90084.1"/>
    </source>
</evidence>
<proteinExistence type="predicted"/>
<feature type="transmembrane region" description="Helical" evidence="1">
    <location>
        <begin position="6"/>
        <end position="23"/>
    </location>
</feature>
<protein>
    <submittedName>
        <fullName evidence="2">Uncharacterized protein</fullName>
    </submittedName>
</protein>
<keyword evidence="1" id="KW-0812">Transmembrane</keyword>
<name>N9MJL4_9GAMM</name>
<sequence length="169" mass="19661">MIGLVVYLFLNIIYTLSIEYNFFDRFSGHVDRDEDPRFYRGLISRINIKNNENKSTVKFSLLILIFVPVIYSAYYFDVPFKMLSSTMNLISIRKENVIVYIKKEYVEILHDSKSNSNSSQATYVPISKVTILFKGVGKNTYLQVENNNIIQRIEVPNDAILNTVIIKEK</sequence>
<accession>N9MJL4</accession>
<reference evidence="2 3" key="1">
    <citation type="submission" date="2013-02" db="EMBL/GenBank/DDBJ databases">
        <title>The Genome Sequence of Acinetobacter sp. ANC 4105.</title>
        <authorList>
            <consortium name="The Broad Institute Genome Sequencing Platform"/>
            <consortium name="The Broad Institute Genome Sequencing Center for Infectious Disease"/>
            <person name="Cerqueira G."/>
            <person name="Feldgarden M."/>
            <person name="Courvalin P."/>
            <person name="Perichon B."/>
            <person name="Grillot-Courvalin C."/>
            <person name="Clermont D."/>
            <person name="Rocha E."/>
            <person name="Yoon E.-J."/>
            <person name="Nemec A."/>
            <person name="Walker B."/>
            <person name="Young S.K."/>
            <person name="Zeng Q."/>
            <person name="Gargeya S."/>
            <person name="Fitzgerald M."/>
            <person name="Haas B."/>
            <person name="Abouelleil A."/>
            <person name="Alvarado L."/>
            <person name="Arachchi H.M."/>
            <person name="Berlin A.M."/>
            <person name="Chapman S.B."/>
            <person name="Dewar J."/>
            <person name="Goldberg J."/>
            <person name="Griggs A."/>
            <person name="Gujja S."/>
            <person name="Hansen M."/>
            <person name="Howarth C."/>
            <person name="Imamovic A."/>
            <person name="Larimer J."/>
            <person name="McCowan C."/>
            <person name="Murphy C."/>
            <person name="Neiman D."/>
            <person name="Pearson M."/>
            <person name="Priest M."/>
            <person name="Roberts A."/>
            <person name="Saif S."/>
            <person name="Shea T."/>
            <person name="Sisk P."/>
            <person name="Sykes S."/>
            <person name="Wortman J."/>
            <person name="Nusbaum C."/>
            <person name="Birren B."/>
        </authorList>
    </citation>
    <scope>NUCLEOTIDE SEQUENCE [LARGE SCALE GENOMIC DNA]</scope>
    <source>
        <strain evidence="2 3">ANC 4105</strain>
    </source>
</reference>
<dbReference type="PATRIC" id="fig|1217703.3.peg.3727"/>
<feature type="transmembrane region" description="Helical" evidence="1">
    <location>
        <begin position="59"/>
        <end position="76"/>
    </location>
</feature>
<dbReference type="Proteomes" id="UP000013261">
    <property type="component" value="Unassembled WGS sequence"/>
</dbReference>
<keyword evidence="3" id="KW-1185">Reference proteome</keyword>
<dbReference type="EMBL" id="APRL01000015">
    <property type="protein sequence ID" value="ENW90084.1"/>
    <property type="molecule type" value="Genomic_DNA"/>
</dbReference>
<dbReference type="AlphaFoldDB" id="N9MJL4"/>
<evidence type="ECO:0000313" key="3">
    <source>
        <dbReference type="Proteomes" id="UP000013261"/>
    </source>
</evidence>
<organism evidence="2 3">
    <name type="scientific">Acinetobacter dispersus</name>
    <dbReference type="NCBI Taxonomy" id="70348"/>
    <lineage>
        <taxon>Bacteria</taxon>
        <taxon>Pseudomonadati</taxon>
        <taxon>Pseudomonadota</taxon>
        <taxon>Gammaproteobacteria</taxon>
        <taxon>Moraxellales</taxon>
        <taxon>Moraxellaceae</taxon>
        <taxon>Acinetobacter</taxon>
    </lineage>
</organism>
<evidence type="ECO:0000256" key="1">
    <source>
        <dbReference type="SAM" id="Phobius"/>
    </source>
</evidence>
<keyword evidence="1" id="KW-1133">Transmembrane helix</keyword>
<dbReference type="RefSeq" id="WP_005193104.1">
    <property type="nucleotide sequence ID" value="NZ_KB850052.1"/>
</dbReference>
<keyword evidence="1" id="KW-0472">Membrane</keyword>
<comment type="caution">
    <text evidence="2">The sequence shown here is derived from an EMBL/GenBank/DDBJ whole genome shotgun (WGS) entry which is preliminary data.</text>
</comment>
<dbReference type="HOGENOM" id="CLU_1575117_0_0_6"/>